<dbReference type="PANTHER" id="PTHR43485:SF1">
    <property type="entry name" value="FORMATE HYDROGENLYASE SUBUNIT 5-RELATED"/>
    <property type="match status" value="1"/>
</dbReference>
<dbReference type="HOGENOM" id="CLU_015134_1_2_0"/>
<feature type="binding site" evidence="2">
    <location>
        <position position="48"/>
    </location>
    <ligand>
        <name>Mg(2+)</name>
        <dbReference type="ChEBI" id="CHEBI:18420"/>
    </ligand>
</feature>
<keyword evidence="2" id="KW-0460">Magnesium</keyword>
<organism evidence="5 6">
    <name type="scientific">Candidatus Moduliflexus flocculans</name>
    <dbReference type="NCBI Taxonomy" id="1499966"/>
    <lineage>
        <taxon>Bacteria</taxon>
        <taxon>Candidatus Moduliflexota</taxon>
        <taxon>Candidatus Moduliflexia</taxon>
        <taxon>Candidatus Moduliflexales</taxon>
        <taxon>Candidatus Moduliflexaceae</taxon>
    </lineage>
</organism>
<dbReference type="PANTHER" id="PTHR43485">
    <property type="entry name" value="HYDROGENASE-4 COMPONENT G"/>
    <property type="match status" value="1"/>
</dbReference>
<sequence>MSEENRSIIPFGPQHPVFPEPIQLRLVLQDEKVIEALPMIGYVHRGLEKIAEKKDFHQNVFLVERLCGICSFMHAWGYCQGIEALMNIQVPDRANYLRVIWAELHRMHSHLLYLGLVADAFGFENLFMQAWRCREEILDALEATAGGRVLLSVCTIGGVRKDITQAGFQKILNALDRVEKQFREILPPFIHDYSVKERLVGVGTLTPEKAYELGAVGPTLRACGVKWDLRETGYAAYGRLDFKPVVKEGGDSYARTMVRLDELYTSASLIRQAIQTIPAGEVAAPVKGNPTGEFVSRLEQPRGEVIYYVKGNGTKNLDRFRVRTPTFANLAPLLAMLPGCELADVPVIVLSIDPCISCTER</sequence>
<keyword evidence="3" id="KW-1278">Translocase</keyword>
<name>A0A0S6VVF2_9BACT</name>
<dbReference type="GO" id="GO:0016651">
    <property type="term" value="F:oxidoreductase activity, acting on NAD(P)H"/>
    <property type="evidence" value="ECO:0007669"/>
    <property type="project" value="InterPro"/>
</dbReference>
<feature type="binding site" evidence="2">
    <location>
        <position position="70"/>
    </location>
    <ligand>
        <name>Fe cation</name>
        <dbReference type="ChEBI" id="CHEBI:24875"/>
    </ligand>
</feature>
<protein>
    <submittedName>
        <fullName evidence="5">NADH-ubiquinone oxidoreductase chain 49kDa</fullName>
    </submittedName>
</protein>
<dbReference type="GO" id="GO:0016151">
    <property type="term" value="F:nickel cation binding"/>
    <property type="evidence" value="ECO:0007669"/>
    <property type="project" value="InterPro"/>
</dbReference>
<feature type="binding site" evidence="2">
    <location>
        <position position="67"/>
    </location>
    <ligand>
        <name>Ni(2+)</name>
        <dbReference type="ChEBI" id="CHEBI:49786"/>
    </ligand>
</feature>
<accession>A0A0S6VVF2</accession>
<proteinExistence type="inferred from homology"/>
<keyword evidence="2" id="KW-0533">Nickel</keyword>
<keyword evidence="2" id="KW-0479">Metal-binding</keyword>
<evidence type="ECO:0000313" key="6">
    <source>
        <dbReference type="Proteomes" id="UP000030700"/>
    </source>
</evidence>
<dbReference type="EMBL" id="DF820455">
    <property type="protein sequence ID" value="GAK49625.1"/>
    <property type="molecule type" value="Genomic_DNA"/>
</dbReference>
<evidence type="ECO:0000256" key="3">
    <source>
        <dbReference type="RuleBase" id="RU003685"/>
    </source>
</evidence>
<dbReference type="PROSITE" id="PS00535">
    <property type="entry name" value="COMPLEX1_49K"/>
    <property type="match status" value="1"/>
</dbReference>
<dbReference type="InterPro" id="IPR029014">
    <property type="entry name" value="NiFe-Hase_large"/>
</dbReference>
<dbReference type="PROSITE" id="PS00507">
    <property type="entry name" value="NI_HGENASE_L_1"/>
    <property type="match status" value="1"/>
</dbReference>
<dbReference type="InterPro" id="IPR018194">
    <property type="entry name" value="Ni-dep_hyd_lsu_Ni_BS"/>
</dbReference>
<dbReference type="Proteomes" id="UP000030700">
    <property type="component" value="Unassembled WGS sequence"/>
</dbReference>
<gene>
    <name evidence="5" type="ORF">U14_00848</name>
</gene>
<feature type="binding site" evidence="2">
    <location>
        <position position="358"/>
    </location>
    <ligand>
        <name>Fe cation</name>
        <dbReference type="ChEBI" id="CHEBI:24875"/>
    </ligand>
</feature>
<dbReference type="GO" id="GO:0051287">
    <property type="term" value="F:NAD binding"/>
    <property type="evidence" value="ECO:0007669"/>
    <property type="project" value="InterPro"/>
</dbReference>
<dbReference type="InterPro" id="IPR001135">
    <property type="entry name" value="NADH_Q_OxRdtase_suD"/>
</dbReference>
<dbReference type="GO" id="GO:0008901">
    <property type="term" value="F:ferredoxin hydrogenase activity"/>
    <property type="evidence" value="ECO:0007669"/>
    <property type="project" value="InterPro"/>
</dbReference>
<comment type="cofactor">
    <cofactor evidence="2">
        <name>Fe cation</name>
        <dbReference type="ChEBI" id="CHEBI:24875"/>
    </cofactor>
</comment>
<reference evidence="5 6" key="1">
    <citation type="journal article" date="2015" name="PeerJ">
        <title>First genomic representation of candidate bacterial phylum KSB3 points to enhanced environmental sensing as a trigger of wastewater bulking.</title>
        <authorList>
            <person name="Sekiguchi Y."/>
            <person name="Ohashi A."/>
            <person name="Parks D.H."/>
            <person name="Yamauchi T."/>
            <person name="Tyson G.W."/>
            <person name="Hugenholtz P."/>
        </authorList>
    </citation>
    <scope>NUCLEOTIDE SEQUENCE [LARGE SCALE GENOMIC DNA]</scope>
</reference>
<dbReference type="SUPFAM" id="SSF56762">
    <property type="entry name" value="HydB/Nqo4-like"/>
    <property type="match status" value="1"/>
</dbReference>
<feature type="binding site" evidence="2">
    <location>
        <position position="70"/>
    </location>
    <ligand>
        <name>Ni(2+)</name>
        <dbReference type="ChEBI" id="CHEBI:49786"/>
    </ligand>
</feature>
<keyword evidence="2" id="KW-0408">Iron</keyword>
<dbReference type="Gene3D" id="1.10.645.10">
    <property type="entry name" value="Cytochrome-c3 Hydrogenase, chain B"/>
    <property type="match status" value="1"/>
</dbReference>
<dbReference type="InterPro" id="IPR001501">
    <property type="entry name" value="Ni-dep_hyd_lsu"/>
</dbReference>
<feature type="binding site" evidence="2">
    <location>
        <position position="322"/>
    </location>
    <ligand>
        <name>Mg(2+)</name>
        <dbReference type="ChEBI" id="CHEBI:18420"/>
    </ligand>
</feature>
<dbReference type="AlphaFoldDB" id="A0A0S6VVF2"/>
<evidence type="ECO:0000259" key="4">
    <source>
        <dbReference type="Pfam" id="PF00346"/>
    </source>
</evidence>
<dbReference type="Pfam" id="PF00346">
    <property type="entry name" value="Complex1_49kDa"/>
    <property type="match status" value="2"/>
</dbReference>
<keyword evidence="1" id="KW-0560">Oxidoreductase</keyword>
<dbReference type="Pfam" id="PF00374">
    <property type="entry name" value="NiFeSe_Hases"/>
    <property type="match status" value="1"/>
</dbReference>
<keyword evidence="3" id="KW-0520">NAD</keyword>
<keyword evidence="3" id="KW-0813">Transport</keyword>
<feature type="domain" description="NADH-quinone oxidoreductase subunit D" evidence="4">
    <location>
        <begin position="289"/>
        <end position="361"/>
    </location>
</feature>
<comment type="similarity">
    <text evidence="3">Belongs to the complex I 49 kDa subunit family.</text>
</comment>
<evidence type="ECO:0000256" key="1">
    <source>
        <dbReference type="ARBA" id="ARBA00023002"/>
    </source>
</evidence>
<dbReference type="InterPro" id="IPR014029">
    <property type="entry name" value="NADH_UbQ_OxRdtase_49kDa_CS"/>
</dbReference>
<evidence type="ECO:0000256" key="2">
    <source>
        <dbReference type="PIRSR" id="PIRSR601501-1"/>
    </source>
</evidence>
<feature type="domain" description="NADH-quinone oxidoreductase subunit D" evidence="4">
    <location>
        <begin position="122"/>
        <end position="284"/>
    </location>
</feature>
<dbReference type="GO" id="GO:0048038">
    <property type="term" value="F:quinone binding"/>
    <property type="evidence" value="ECO:0007669"/>
    <property type="project" value="InterPro"/>
</dbReference>
<keyword evidence="6" id="KW-1185">Reference proteome</keyword>
<dbReference type="InterPro" id="IPR052197">
    <property type="entry name" value="ComplexI_49kDa-like"/>
</dbReference>
<feature type="binding site" evidence="2">
    <location>
        <position position="355"/>
    </location>
    <ligand>
        <name>Ni(2+)</name>
        <dbReference type="ChEBI" id="CHEBI:49786"/>
    </ligand>
</feature>
<evidence type="ECO:0000313" key="5">
    <source>
        <dbReference type="EMBL" id="GAK49625.1"/>
    </source>
</evidence>
<dbReference type="STRING" id="1499966.U14_00848"/>
<keyword evidence="5" id="KW-0830">Ubiquinone</keyword>
<comment type="cofactor">
    <cofactor evidence="2">
        <name>Ni(2+)</name>
        <dbReference type="ChEBI" id="CHEBI:49786"/>
    </cofactor>
</comment>